<dbReference type="GeneID" id="77101403"/>
<organism evidence="1 2">
    <name type="scientific">Sulfurisphaera ohwakuensis</name>
    <dbReference type="NCBI Taxonomy" id="69656"/>
    <lineage>
        <taxon>Archaea</taxon>
        <taxon>Thermoproteota</taxon>
        <taxon>Thermoprotei</taxon>
        <taxon>Sulfolobales</taxon>
        <taxon>Sulfolobaceae</taxon>
        <taxon>Sulfurisphaera</taxon>
    </lineage>
</organism>
<gene>
    <name evidence="1" type="ORF">HNQ62_001926</name>
</gene>
<evidence type="ECO:0000313" key="2">
    <source>
        <dbReference type="Proteomes" id="UP000582213"/>
    </source>
</evidence>
<proteinExistence type="predicted"/>
<reference evidence="1 2" key="1">
    <citation type="submission" date="2020-08" db="EMBL/GenBank/DDBJ databases">
        <title>Genomic Encyclopedia of Type Strains, Phase IV (KMG-IV): sequencing the most valuable type-strain genomes for metagenomic binning, comparative biology and taxonomic classification.</title>
        <authorList>
            <person name="Goeker M."/>
        </authorList>
    </citation>
    <scope>NUCLEOTIDE SEQUENCE [LARGE SCALE GENOMIC DNA]</scope>
    <source>
        <strain evidence="1 2">DSM 12421</strain>
    </source>
</reference>
<dbReference type="Proteomes" id="UP000582213">
    <property type="component" value="Unassembled WGS sequence"/>
</dbReference>
<sequence length="74" mass="8359">MEELGYADIIGINSLALKLHVYAYNGIYKGASDYADRKDAIEDLKILIRKMIKMLASLGKDKEAKDILDRLNEV</sequence>
<dbReference type="EMBL" id="JACHFY010000011">
    <property type="protein sequence ID" value="MBB5254153.1"/>
    <property type="molecule type" value="Genomic_DNA"/>
</dbReference>
<dbReference type="AlphaFoldDB" id="A0A7J9RT81"/>
<dbReference type="RefSeq" id="WP_260311160.1">
    <property type="nucleotide sequence ID" value="NZ_CP045484.1"/>
</dbReference>
<protein>
    <submittedName>
        <fullName evidence="1">Uncharacterized protein</fullName>
    </submittedName>
</protein>
<accession>A0A7J9RT81</accession>
<name>A0A7J9RT81_SULOH</name>
<comment type="caution">
    <text evidence="1">The sequence shown here is derived from an EMBL/GenBank/DDBJ whole genome shotgun (WGS) entry which is preliminary data.</text>
</comment>
<evidence type="ECO:0000313" key="1">
    <source>
        <dbReference type="EMBL" id="MBB5254153.1"/>
    </source>
</evidence>